<dbReference type="NCBIfam" id="NF009475">
    <property type="entry name" value="PRK12838.1"/>
    <property type="match status" value="1"/>
</dbReference>
<name>A0A0W8F0B5_9ZZZZ</name>
<sequence>MKAVLGLEDGTFVPGVGFGAEGECAGELVFTTQMSGYMEALTDPSYHGQILMFTFPTIGNYGVDHQNFQHPRVWAGGCIAREICAIPEIGPSVSDYFADCGLPGIQGVDTRMLTIKTRVQGTLRAALVVGDDDGEYAVTCARNVPPISDCDLIPAVSCTRPYHLEGSGKRIAVLDLGIKKNMILSLQARNADIHVFPHDTTPDQVAACRPDALFISNGPGDPVHATHAIRCVSELAGTLPIYGICMGIQVCGLALGGNTYKMRFGHRGSNQPVRYKDGSIYITTQNHGFAVAADSLPEGCRVLYANVNDGSLEGFENEYLDITCVQFHPEAHGGPRDTEIPFFDTMFRRLD</sequence>
<dbReference type="SMART" id="SM01097">
    <property type="entry name" value="CPSase_sm_chain"/>
    <property type="match status" value="1"/>
</dbReference>
<dbReference type="AlphaFoldDB" id="A0A0W8F0B5"/>
<dbReference type="Gene3D" id="3.40.50.880">
    <property type="match status" value="1"/>
</dbReference>
<dbReference type="PRINTS" id="PR00097">
    <property type="entry name" value="ANTSNTHASEII"/>
</dbReference>
<comment type="catalytic activity">
    <reaction evidence="9">
        <text>hydrogencarbonate + L-glutamine + 2 ATP + H2O = carbamoyl phosphate + L-glutamate + 2 ADP + phosphate + 2 H(+)</text>
        <dbReference type="Rhea" id="RHEA:18633"/>
        <dbReference type="ChEBI" id="CHEBI:15377"/>
        <dbReference type="ChEBI" id="CHEBI:15378"/>
        <dbReference type="ChEBI" id="CHEBI:17544"/>
        <dbReference type="ChEBI" id="CHEBI:29985"/>
        <dbReference type="ChEBI" id="CHEBI:30616"/>
        <dbReference type="ChEBI" id="CHEBI:43474"/>
        <dbReference type="ChEBI" id="CHEBI:58228"/>
        <dbReference type="ChEBI" id="CHEBI:58359"/>
        <dbReference type="ChEBI" id="CHEBI:456216"/>
        <dbReference type="EC" id="6.3.5.5"/>
    </reaction>
</comment>
<evidence type="ECO:0000259" key="10">
    <source>
        <dbReference type="SMART" id="SM01097"/>
    </source>
</evidence>
<keyword evidence="6" id="KW-0067">ATP-binding</keyword>
<evidence type="ECO:0000256" key="8">
    <source>
        <dbReference type="ARBA" id="ARBA00044340"/>
    </source>
</evidence>
<evidence type="ECO:0000256" key="3">
    <source>
        <dbReference type="ARBA" id="ARBA00012738"/>
    </source>
</evidence>
<dbReference type="HAMAP" id="MF_01209">
    <property type="entry name" value="CPSase_S_chain"/>
    <property type="match status" value="1"/>
</dbReference>
<keyword evidence="7" id="KW-0315">Glutamine amidotransferase</keyword>
<dbReference type="GO" id="GO:0005524">
    <property type="term" value="F:ATP binding"/>
    <property type="evidence" value="ECO:0007669"/>
    <property type="project" value="UniProtKB-KW"/>
</dbReference>
<dbReference type="Pfam" id="PF00117">
    <property type="entry name" value="GATase"/>
    <property type="match status" value="1"/>
</dbReference>
<protein>
    <recommendedName>
        <fullName evidence="3">carbamoyl-phosphate synthase (glutamine-hydrolyzing)</fullName>
        <ecNumber evidence="3">6.3.5.5</ecNumber>
    </recommendedName>
    <alternativeName>
        <fullName evidence="8">Arginine-specific carbamoyl phosphate synthetase, glutamine chain</fullName>
    </alternativeName>
</protein>
<dbReference type="InterPro" id="IPR050472">
    <property type="entry name" value="Anth_synth/Amidotransfase"/>
</dbReference>
<dbReference type="InterPro" id="IPR006274">
    <property type="entry name" value="CarbamoylP_synth_ssu"/>
</dbReference>
<dbReference type="PROSITE" id="PS51273">
    <property type="entry name" value="GATASE_TYPE_1"/>
    <property type="match status" value="1"/>
</dbReference>
<dbReference type="PANTHER" id="PTHR43418:SF7">
    <property type="entry name" value="CARBAMOYL-PHOSPHATE SYNTHASE SMALL CHAIN"/>
    <property type="match status" value="1"/>
</dbReference>
<dbReference type="CDD" id="cd01744">
    <property type="entry name" value="GATase1_CPSase"/>
    <property type="match status" value="1"/>
</dbReference>
<evidence type="ECO:0000313" key="11">
    <source>
        <dbReference type="EMBL" id="KUG14346.1"/>
    </source>
</evidence>
<dbReference type="InterPro" id="IPR029062">
    <property type="entry name" value="Class_I_gatase-like"/>
</dbReference>
<comment type="caution">
    <text evidence="11">The sequence shown here is derived from an EMBL/GenBank/DDBJ whole genome shotgun (WGS) entry which is preliminary data.</text>
</comment>
<dbReference type="NCBIfam" id="TIGR01368">
    <property type="entry name" value="CPSaseIIsmall"/>
    <property type="match status" value="1"/>
</dbReference>
<proteinExistence type="inferred from homology"/>
<dbReference type="Gene3D" id="3.50.30.20">
    <property type="entry name" value="Carbamoyl-phosphate synthase small subunit, N-terminal domain"/>
    <property type="match status" value="1"/>
</dbReference>
<dbReference type="InterPro" id="IPR002474">
    <property type="entry name" value="CarbamoylP_synth_ssu_N"/>
</dbReference>
<evidence type="ECO:0000256" key="5">
    <source>
        <dbReference type="ARBA" id="ARBA00022741"/>
    </source>
</evidence>
<organism evidence="11">
    <name type="scientific">hydrocarbon metagenome</name>
    <dbReference type="NCBI Taxonomy" id="938273"/>
    <lineage>
        <taxon>unclassified sequences</taxon>
        <taxon>metagenomes</taxon>
        <taxon>ecological metagenomes</taxon>
    </lineage>
</organism>
<keyword evidence="4 11" id="KW-0436">Ligase</keyword>
<evidence type="ECO:0000256" key="2">
    <source>
        <dbReference type="ARBA" id="ARBA00007800"/>
    </source>
</evidence>
<dbReference type="GO" id="GO:0006541">
    <property type="term" value="P:glutamine metabolic process"/>
    <property type="evidence" value="ECO:0007669"/>
    <property type="project" value="InterPro"/>
</dbReference>
<comment type="pathway">
    <text evidence="1">Amino-acid biosynthesis; L-arginine biosynthesis; carbamoyl phosphate from bicarbonate: step 1/1.</text>
</comment>
<evidence type="ECO:0000256" key="7">
    <source>
        <dbReference type="ARBA" id="ARBA00022962"/>
    </source>
</evidence>
<evidence type="ECO:0000256" key="4">
    <source>
        <dbReference type="ARBA" id="ARBA00022598"/>
    </source>
</evidence>
<dbReference type="Pfam" id="PF00988">
    <property type="entry name" value="CPSase_sm_chain"/>
    <property type="match status" value="1"/>
</dbReference>
<evidence type="ECO:0000256" key="6">
    <source>
        <dbReference type="ARBA" id="ARBA00022840"/>
    </source>
</evidence>
<dbReference type="InterPro" id="IPR035686">
    <property type="entry name" value="CPSase_GATase1"/>
</dbReference>
<gene>
    <name evidence="11" type="ORF">ASZ90_016012</name>
</gene>
<dbReference type="PRINTS" id="PR00099">
    <property type="entry name" value="CPSGATASE"/>
</dbReference>
<evidence type="ECO:0000256" key="9">
    <source>
        <dbReference type="ARBA" id="ARBA00048816"/>
    </source>
</evidence>
<dbReference type="GO" id="GO:0006207">
    <property type="term" value="P:'de novo' pyrimidine nucleobase biosynthetic process"/>
    <property type="evidence" value="ECO:0007669"/>
    <property type="project" value="InterPro"/>
</dbReference>
<comment type="similarity">
    <text evidence="2">Belongs to the CarA family.</text>
</comment>
<reference evidence="11" key="1">
    <citation type="journal article" date="2015" name="Proc. Natl. Acad. Sci. U.S.A.">
        <title>Networks of energetic and metabolic interactions define dynamics in microbial communities.</title>
        <authorList>
            <person name="Embree M."/>
            <person name="Liu J.K."/>
            <person name="Al-Bassam M.M."/>
            <person name="Zengler K."/>
        </authorList>
    </citation>
    <scope>NUCLEOTIDE SEQUENCE</scope>
</reference>
<dbReference type="EC" id="6.3.5.5" evidence="3"/>
<accession>A0A0W8F0B5</accession>
<dbReference type="SUPFAM" id="SSF52021">
    <property type="entry name" value="Carbamoyl phosphate synthetase, small subunit N-terminal domain"/>
    <property type="match status" value="1"/>
</dbReference>
<dbReference type="GO" id="GO:0004088">
    <property type="term" value="F:carbamoyl-phosphate synthase (glutamine-hydrolyzing) activity"/>
    <property type="evidence" value="ECO:0007669"/>
    <property type="project" value="UniProtKB-EC"/>
</dbReference>
<dbReference type="PRINTS" id="PR00096">
    <property type="entry name" value="GATASE"/>
</dbReference>
<dbReference type="EMBL" id="LNQE01001668">
    <property type="protein sequence ID" value="KUG14346.1"/>
    <property type="molecule type" value="Genomic_DNA"/>
</dbReference>
<feature type="domain" description="Carbamoyl-phosphate synthase small subunit N-terminal" evidence="10">
    <location>
        <begin position="1"/>
        <end position="128"/>
    </location>
</feature>
<keyword evidence="5" id="KW-0547">Nucleotide-binding</keyword>
<dbReference type="PANTHER" id="PTHR43418">
    <property type="entry name" value="MULTIFUNCTIONAL TRYPTOPHAN BIOSYNTHESIS PROTEIN-RELATED"/>
    <property type="match status" value="1"/>
</dbReference>
<evidence type="ECO:0000256" key="1">
    <source>
        <dbReference type="ARBA" id="ARBA00005077"/>
    </source>
</evidence>
<dbReference type="InterPro" id="IPR017926">
    <property type="entry name" value="GATASE"/>
</dbReference>
<dbReference type="SUPFAM" id="SSF52317">
    <property type="entry name" value="Class I glutamine amidotransferase-like"/>
    <property type="match status" value="1"/>
</dbReference>
<dbReference type="InterPro" id="IPR036480">
    <property type="entry name" value="CarbP_synth_ssu_N_sf"/>
</dbReference>